<feature type="region of interest" description="Disordered" evidence="3">
    <location>
        <begin position="1"/>
        <end position="25"/>
    </location>
</feature>
<dbReference type="Proteomes" id="UP001342314">
    <property type="component" value="Unassembled WGS sequence"/>
</dbReference>
<feature type="compositionally biased region" description="Acidic residues" evidence="3">
    <location>
        <begin position="13"/>
        <end position="25"/>
    </location>
</feature>
<evidence type="ECO:0000313" key="5">
    <source>
        <dbReference type="EMBL" id="GJN89706.1"/>
    </source>
</evidence>
<evidence type="ECO:0000256" key="2">
    <source>
        <dbReference type="ARBA" id="ARBA00022786"/>
    </source>
</evidence>
<feature type="compositionally biased region" description="Low complexity" evidence="3">
    <location>
        <begin position="746"/>
        <end position="763"/>
    </location>
</feature>
<keyword evidence="1" id="KW-0808">Transferase</keyword>
<dbReference type="Gene3D" id="3.10.110.10">
    <property type="entry name" value="Ubiquitin Conjugating Enzyme"/>
    <property type="match status" value="1"/>
</dbReference>
<dbReference type="EMBL" id="BQKY01000005">
    <property type="protein sequence ID" value="GJN89706.1"/>
    <property type="molecule type" value="Genomic_DNA"/>
</dbReference>
<sequence length="1109" mass="119877">MAARDRRRRGDESDGEEREDDEDEQLGAVAPAALPRLPSPVYHLLLVVAAPAAPTILALDLGAWDSVLWLAHTLTSAIVLWRTFSRRASPPLPLPSASMPSSPPPPALPTPTGPDGEPLAPKMSSTYNEDVVQISHPDGSLSQAVRCWADEQAPEAVAEAERLGISFVPLTPGYLEVLHPDGTRTQVLEASVEVVDKGFLRSDIVRKRRPAGTNPSAKSQVGQIVGLETQVQLERVLTGEKLDGWHNADDLVAAARLNRGDHVVEPDSGWVGIVEEVFEMAMIEAGNAGLVRRVCDTGTTLSVGNATEAIKQMLQERGESLLASFLGASDLKQILDVKQCMIAVNWLCRNQQATTHDWQRPRRYWTEIDKLVLVRATADHLHTIHDKVVFRDPAAHPAPASRWSDAYPEGHRVLAITACRTTATVLWQDGTRTTAPTPEFEQAPSVDDETDVFPGDLGVFSGVSPARIGVVQAMDARKRTIRMRYLSDRATPLDPPEDDEVVSGLEFDPHGPPPDAYGVRRGDFVLIAPEGQDNGAKIPAVPSLGESEIHAGLMPGGEDLRMELSALGLSYCQTLSDAFVPPKPQAAPEALAPITWYGEVWDLQLDGSALVRFPSGETQSFPVSRLVHLDDGMDPDAAAGDLPPLGDEDEAMLSDEASDASWLTEDEDADMSDAGSAAAAGEAVDILIDGEEAEDDSEDEDYHTEDEGAGTGAGAAPRRSKRRREKRDDEDMRGWADEDDEEEAGKAAVEPAAPAAAPAAVAPTSDAEVEADLLPSRTEAAEASASAAPAAANGTTATAVSMPGEIEDFADWSRFEVLEEAPFDHHYIGEPVQVPTKAFMSRMRKEHQVLASSLPPNILVRAYENRLDLLRCLIIGPLDTPFQNAPFLFDVFLSPAKFPQEPPQVFFHSWASGTRVSPNLYVEGKVCLSLLGTWSGDKDENWSAAKSSILQVFISIQGLIMVEEPYFTEPGFEKQIGTPEATAASELYNERTLVLTRAFVKRACEYPPSSFTREIAAYFFTGLPGSENGGALGAIIDQSKKLLDESERWHAQQDDSTAAEDVKPPKSSVVPSQRVLTEGAGLSLRRTVKALEELMKRGPKLDAAAPTDA</sequence>
<dbReference type="AlphaFoldDB" id="A0AAV5GB93"/>
<keyword evidence="6" id="KW-1185">Reference proteome</keyword>
<dbReference type="InterPro" id="IPR016135">
    <property type="entry name" value="UBQ-conjugating_enzyme/RWD"/>
</dbReference>
<comment type="caution">
    <text evidence="5">The sequence shown here is derived from an EMBL/GenBank/DDBJ whole genome shotgun (WGS) entry which is preliminary data.</text>
</comment>
<accession>A0AAV5GB93</accession>
<feature type="region of interest" description="Disordered" evidence="3">
    <location>
        <begin position="1046"/>
        <end position="1074"/>
    </location>
</feature>
<gene>
    <name evidence="5" type="ORF">Rhopal_002693-T1</name>
</gene>
<dbReference type="SMART" id="SM00212">
    <property type="entry name" value="UBCc"/>
    <property type="match status" value="1"/>
</dbReference>
<dbReference type="SUPFAM" id="SSF54495">
    <property type="entry name" value="UBC-like"/>
    <property type="match status" value="1"/>
</dbReference>
<dbReference type="GO" id="GO:0061631">
    <property type="term" value="F:ubiquitin conjugating enzyme activity"/>
    <property type="evidence" value="ECO:0007669"/>
    <property type="project" value="TreeGrafter"/>
</dbReference>
<evidence type="ECO:0000256" key="1">
    <source>
        <dbReference type="ARBA" id="ARBA00022679"/>
    </source>
</evidence>
<dbReference type="PANTHER" id="PTHR46116:SF15">
    <property type="entry name" value="(E3-INDEPENDENT) E2 UBIQUITIN-CONJUGATING ENZYME"/>
    <property type="match status" value="1"/>
</dbReference>
<protein>
    <recommendedName>
        <fullName evidence="4">UBC core domain-containing protein</fullName>
    </recommendedName>
</protein>
<proteinExistence type="predicted"/>
<dbReference type="Pfam" id="PF00179">
    <property type="entry name" value="UQ_con"/>
    <property type="match status" value="1"/>
</dbReference>
<feature type="region of interest" description="Disordered" evidence="3">
    <location>
        <begin position="693"/>
        <end position="769"/>
    </location>
</feature>
<dbReference type="PROSITE" id="PS50127">
    <property type="entry name" value="UBC_2"/>
    <property type="match status" value="1"/>
</dbReference>
<evidence type="ECO:0000256" key="3">
    <source>
        <dbReference type="SAM" id="MobiDB-lite"/>
    </source>
</evidence>
<evidence type="ECO:0000259" key="4">
    <source>
        <dbReference type="PROSITE" id="PS50127"/>
    </source>
</evidence>
<dbReference type="PANTHER" id="PTHR46116">
    <property type="entry name" value="(E3-INDEPENDENT) E2 UBIQUITIN-CONJUGATING ENZYME"/>
    <property type="match status" value="1"/>
</dbReference>
<feature type="compositionally biased region" description="Acidic residues" evidence="3">
    <location>
        <begin position="693"/>
        <end position="708"/>
    </location>
</feature>
<evidence type="ECO:0000313" key="6">
    <source>
        <dbReference type="Proteomes" id="UP001342314"/>
    </source>
</evidence>
<dbReference type="InterPro" id="IPR000608">
    <property type="entry name" value="UBC"/>
</dbReference>
<name>A0AAV5GB93_9BASI</name>
<feature type="compositionally biased region" description="Basic and acidic residues" evidence="3">
    <location>
        <begin position="726"/>
        <end position="736"/>
    </location>
</feature>
<reference evidence="5 6" key="1">
    <citation type="submission" date="2021-12" db="EMBL/GenBank/DDBJ databases">
        <title>High titer production of polyol ester of fatty acids by Rhodotorula paludigena BS15 towards product separation-free biomass refinery.</title>
        <authorList>
            <person name="Mano J."/>
            <person name="Ono H."/>
            <person name="Tanaka T."/>
            <person name="Naito K."/>
            <person name="Sushida H."/>
            <person name="Ike M."/>
            <person name="Tokuyasu K."/>
            <person name="Kitaoka M."/>
        </authorList>
    </citation>
    <scope>NUCLEOTIDE SEQUENCE [LARGE SCALE GENOMIC DNA]</scope>
    <source>
        <strain evidence="5 6">BS15</strain>
    </source>
</reference>
<feature type="region of interest" description="Disordered" evidence="3">
    <location>
        <begin position="92"/>
        <end position="121"/>
    </location>
</feature>
<feature type="domain" description="UBC core" evidence="4">
    <location>
        <begin position="838"/>
        <end position="1001"/>
    </location>
</feature>
<organism evidence="5 6">
    <name type="scientific">Rhodotorula paludigena</name>
    <dbReference type="NCBI Taxonomy" id="86838"/>
    <lineage>
        <taxon>Eukaryota</taxon>
        <taxon>Fungi</taxon>
        <taxon>Dikarya</taxon>
        <taxon>Basidiomycota</taxon>
        <taxon>Pucciniomycotina</taxon>
        <taxon>Microbotryomycetes</taxon>
        <taxon>Sporidiobolales</taxon>
        <taxon>Sporidiobolaceae</taxon>
        <taxon>Rhodotorula</taxon>
    </lineage>
</organism>
<dbReference type="CDD" id="cd23837">
    <property type="entry name" value="UBCc_UBE2O"/>
    <property type="match status" value="1"/>
</dbReference>
<feature type="compositionally biased region" description="Pro residues" evidence="3">
    <location>
        <begin position="101"/>
        <end position="112"/>
    </location>
</feature>
<keyword evidence="2" id="KW-0833">Ubl conjugation pathway</keyword>